<protein>
    <submittedName>
        <fullName evidence="1">Uncharacterized protein</fullName>
    </submittedName>
</protein>
<gene>
    <name evidence="1" type="ORF">E6O75_ATG03094</name>
</gene>
<proteinExistence type="predicted"/>
<reference evidence="1 2" key="1">
    <citation type="submission" date="2019-04" db="EMBL/GenBank/DDBJ databases">
        <title>High contiguity whole genome sequence and gene annotation resource for two Venturia nashicola isolates.</title>
        <authorList>
            <person name="Prokchorchik M."/>
            <person name="Won K."/>
            <person name="Lee Y."/>
            <person name="Choi E.D."/>
            <person name="Segonzac C."/>
            <person name="Sohn K.H."/>
        </authorList>
    </citation>
    <scope>NUCLEOTIDE SEQUENCE [LARGE SCALE GENOMIC DNA]</scope>
    <source>
        <strain evidence="1 2">PRI2</strain>
    </source>
</reference>
<name>A0A4Z1P6T1_9PEZI</name>
<dbReference type="Proteomes" id="UP000298493">
    <property type="component" value="Unassembled WGS sequence"/>
</dbReference>
<dbReference type="EMBL" id="SNSC02000006">
    <property type="protein sequence ID" value="TID23458.1"/>
    <property type="molecule type" value="Genomic_DNA"/>
</dbReference>
<sequence>MVRANANEGNLDIDFVDVQQSRSMSKILSFCDRSFRLVTSMQPPVPEGTQHRGCPAPGRMLAETLQNFCLTVPIRCHSPTLPDSGAIHVQM</sequence>
<dbReference type="AlphaFoldDB" id="A0A4Z1P6T1"/>
<evidence type="ECO:0000313" key="2">
    <source>
        <dbReference type="Proteomes" id="UP000298493"/>
    </source>
</evidence>
<evidence type="ECO:0000313" key="1">
    <source>
        <dbReference type="EMBL" id="TID23458.1"/>
    </source>
</evidence>
<accession>A0A4Z1P6T1</accession>
<keyword evidence="2" id="KW-1185">Reference proteome</keyword>
<organism evidence="1 2">
    <name type="scientific">Venturia nashicola</name>
    <dbReference type="NCBI Taxonomy" id="86259"/>
    <lineage>
        <taxon>Eukaryota</taxon>
        <taxon>Fungi</taxon>
        <taxon>Dikarya</taxon>
        <taxon>Ascomycota</taxon>
        <taxon>Pezizomycotina</taxon>
        <taxon>Dothideomycetes</taxon>
        <taxon>Pleosporomycetidae</taxon>
        <taxon>Venturiales</taxon>
        <taxon>Venturiaceae</taxon>
        <taxon>Venturia</taxon>
    </lineage>
</organism>
<comment type="caution">
    <text evidence="1">The sequence shown here is derived from an EMBL/GenBank/DDBJ whole genome shotgun (WGS) entry which is preliminary data.</text>
</comment>